<name>A0A9P9EUG2_9HYPO</name>
<organism evidence="4 5">
    <name type="scientific">Dactylonectria estremocensis</name>
    <dbReference type="NCBI Taxonomy" id="1079267"/>
    <lineage>
        <taxon>Eukaryota</taxon>
        <taxon>Fungi</taxon>
        <taxon>Dikarya</taxon>
        <taxon>Ascomycota</taxon>
        <taxon>Pezizomycotina</taxon>
        <taxon>Sordariomycetes</taxon>
        <taxon>Hypocreomycetidae</taxon>
        <taxon>Hypocreales</taxon>
        <taxon>Nectriaceae</taxon>
        <taxon>Dactylonectria</taxon>
    </lineage>
</organism>
<dbReference type="SUPFAM" id="SSF75005">
    <property type="entry name" value="Arabinanase/levansucrase/invertase"/>
    <property type="match status" value="1"/>
</dbReference>
<dbReference type="PANTHER" id="PTHR42812:SF12">
    <property type="entry name" value="BETA-XYLOSIDASE-RELATED"/>
    <property type="match status" value="1"/>
</dbReference>
<reference evidence="4" key="1">
    <citation type="journal article" date="2021" name="Nat. Commun.">
        <title>Genetic determinants of endophytism in the Arabidopsis root mycobiome.</title>
        <authorList>
            <person name="Mesny F."/>
            <person name="Miyauchi S."/>
            <person name="Thiergart T."/>
            <person name="Pickel B."/>
            <person name="Atanasova L."/>
            <person name="Karlsson M."/>
            <person name="Huettel B."/>
            <person name="Barry K.W."/>
            <person name="Haridas S."/>
            <person name="Chen C."/>
            <person name="Bauer D."/>
            <person name="Andreopoulos W."/>
            <person name="Pangilinan J."/>
            <person name="LaButti K."/>
            <person name="Riley R."/>
            <person name="Lipzen A."/>
            <person name="Clum A."/>
            <person name="Drula E."/>
            <person name="Henrissat B."/>
            <person name="Kohler A."/>
            <person name="Grigoriev I.V."/>
            <person name="Martin F.M."/>
            <person name="Hacquard S."/>
        </authorList>
    </citation>
    <scope>NUCLEOTIDE SEQUENCE</scope>
    <source>
        <strain evidence="4">MPI-CAGE-AT-0021</strain>
    </source>
</reference>
<comment type="caution">
    <text evidence="4">The sequence shown here is derived from an EMBL/GenBank/DDBJ whole genome shotgun (WGS) entry which is preliminary data.</text>
</comment>
<evidence type="ECO:0000256" key="3">
    <source>
        <dbReference type="ARBA" id="ARBA00023295"/>
    </source>
</evidence>
<sequence length="247" mass="28344">MIASGGLFVPTIHHHARAFYIGIYPSPFFDVDGKTNVQASWQLDRMKQPGCTIKKFEIDIKTNNALSDVKEIWGGYAEYDTEGPHIYKCGEYYYLLVAVGGTFEGYLLSIGRFRNIWGPYESYEGNPIMTSDGKPGEYVQNTDHGELLEDNGGRWWPLVLGVRYDEGHFPLGRESFLTPFQWPEDGWPPSKVPNIEDVYIRAPKLDAYSFQDATQVETSPYTLAQWTYLHRMVHQHFMGRDSEHSNQ</sequence>
<evidence type="ECO:0000256" key="2">
    <source>
        <dbReference type="ARBA" id="ARBA00022801"/>
    </source>
</evidence>
<gene>
    <name evidence="4" type="ORF">B0J13DRAFT_524845</name>
</gene>
<dbReference type="Pfam" id="PF04616">
    <property type="entry name" value="Glyco_hydro_43"/>
    <property type="match status" value="1"/>
</dbReference>
<keyword evidence="5" id="KW-1185">Reference proteome</keyword>
<dbReference type="InterPro" id="IPR006710">
    <property type="entry name" value="Glyco_hydro_43"/>
</dbReference>
<dbReference type="AlphaFoldDB" id="A0A9P9EUG2"/>
<accession>A0A9P9EUG2</accession>
<dbReference type="EMBL" id="JAGMUU010000008">
    <property type="protein sequence ID" value="KAH7147143.1"/>
    <property type="molecule type" value="Genomic_DNA"/>
</dbReference>
<keyword evidence="2 4" id="KW-0378">Hydrolase</keyword>
<proteinExistence type="inferred from homology"/>
<evidence type="ECO:0000313" key="5">
    <source>
        <dbReference type="Proteomes" id="UP000717696"/>
    </source>
</evidence>
<dbReference type="GO" id="GO:0004553">
    <property type="term" value="F:hydrolase activity, hydrolyzing O-glycosyl compounds"/>
    <property type="evidence" value="ECO:0007669"/>
    <property type="project" value="InterPro"/>
</dbReference>
<dbReference type="PANTHER" id="PTHR42812">
    <property type="entry name" value="BETA-XYLOSIDASE"/>
    <property type="match status" value="1"/>
</dbReference>
<dbReference type="InterPro" id="IPR023296">
    <property type="entry name" value="Glyco_hydro_beta-prop_sf"/>
</dbReference>
<comment type="similarity">
    <text evidence="1">Belongs to the glycosyl hydrolase 43 family.</text>
</comment>
<dbReference type="Proteomes" id="UP000717696">
    <property type="component" value="Unassembled WGS sequence"/>
</dbReference>
<dbReference type="InterPro" id="IPR051795">
    <property type="entry name" value="Glycosyl_Hydrlase_43"/>
</dbReference>
<dbReference type="OrthoDB" id="408373at2759"/>
<evidence type="ECO:0000313" key="4">
    <source>
        <dbReference type="EMBL" id="KAH7147143.1"/>
    </source>
</evidence>
<dbReference type="Gene3D" id="2.115.10.20">
    <property type="entry name" value="Glycosyl hydrolase domain, family 43"/>
    <property type="match status" value="1"/>
</dbReference>
<evidence type="ECO:0000256" key="1">
    <source>
        <dbReference type="ARBA" id="ARBA00009865"/>
    </source>
</evidence>
<dbReference type="GO" id="GO:0005975">
    <property type="term" value="P:carbohydrate metabolic process"/>
    <property type="evidence" value="ECO:0007669"/>
    <property type="project" value="InterPro"/>
</dbReference>
<keyword evidence="3" id="KW-0326">Glycosidase</keyword>
<protein>
    <submittedName>
        <fullName evidence="4">Glycosyl hydrolase</fullName>
    </submittedName>
</protein>